<dbReference type="Proteomes" id="UP000484547">
    <property type="component" value="Unassembled WGS sequence"/>
</dbReference>
<dbReference type="EMBL" id="WNBM01000001">
    <property type="protein sequence ID" value="MTT75470.1"/>
    <property type="molecule type" value="Genomic_DNA"/>
</dbReference>
<protein>
    <submittedName>
        <fullName evidence="2">Uncharacterized protein</fullName>
    </submittedName>
</protein>
<feature type="coiled-coil region" evidence="1">
    <location>
        <begin position="25"/>
        <end position="52"/>
    </location>
</feature>
<keyword evidence="4" id="KW-1185">Reference proteome</keyword>
<dbReference type="EMBL" id="WNBW01000008">
    <property type="protein sequence ID" value="MTU04597.1"/>
    <property type="molecule type" value="Genomic_DNA"/>
</dbReference>
<evidence type="ECO:0000313" key="2">
    <source>
        <dbReference type="EMBL" id="MTT75470.1"/>
    </source>
</evidence>
<dbReference type="Proteomes" id="UP000443070">
    <property type="component" value="Unassembled WGS sequence"/>
</dbReference>
<reference evidence="4 5" key="1">
    <citation type="journal article" date="2019" name="Nat. Med.">
        <title>A library of human gut bacterial isolates paired with longitudinal multiomics data enables mechanistic microbiome research.</title>
        <authorList>
            <person name="Poyet M."/>
            <person name="Groussin M."/>
            <person name="Gibbons S.M."/>
            <person name="Avila-Pacheco J."/>
            <person name="Jiang X."/>
            <person name="Kearney S.M."/>
            <person name="Perrotta A.R."/>
            <person name="Berdy B."/>
            <person name="Zhao S."/>
            <person name="Lieberman T.D."/>
            <person name="Swanson P.K."/>
            <person name="Smith M."/>
            <person name="Roesemann S."/>
            <person name="Alexander J.E."/>
            <person name="Rich S.A."/>
            <person name="Livny J."/>
            <person name="Vlamakis H."/>
            <person name="Clish C."/>
            <person name="Bullock K."/>
            <person name="Deik A."/>
            <person name="Scott J."/>
            <person name="Pierce K.A."/>
            <person name="Xavier R.J."/>
            <person name="Alm E.J."/>
        </authorList>
    </citation>
    <scope>NUCLEOTIDE SEQUENCE [LARGE SCALE GENOMIC DNA]</scope>
    <source>
        <strain evidence="2 5">BIOML-A13</strain>
        <strain evidence="3 4">BIOML-A3</strain>
    </source>
</reference>
<comment type="caution">
    <text evidence="2">The sequence shown here is derived from an EMBL/GenBank/DDBJ whole genome shotgun (WGS) entry which is preliminary data.</text>
</comment>
<proteinExistence type="predicted"/>
<accession>A0A7X2XEZ3</accession>
<evidence type="ECO:0000313" key="3">
    <source>
        <dbReference type="EMBL" id="MTU04597.1"/>
    </source>
</evidence>
<evidence type="ECO:0000256" key="1">
    <source>
        <dbReference type="SAM" id="Coils"/>
    </source>
</evidence>
<evidence type="ECO:0000313" key="5">
    <source>
        <dbReference type="Proteomes" id="UP000484547"/>
    </source>
</evidence>
<sequence length="76" mass="8711">MKLIEEQHLSYQKIKTELILAQKSLTASKETIAEQNRSLQTLSEQIKKQNDVSRRRERQKVFWSVVGGVVVGLSAK</sequence>
<organism evidence="2 5">
    <name type="scientific">Phascolarctobacterium faecium</name>
    <dbReference type="NCBI Taxonomy" id="33025"/>
    <lineage>
        <taxon>Bacteria</taxon>
        <taxon>Bacillati</taxon>
        <taxon>Bacillota</taxon>
        <taxon>Negativicutes</taxon>
        <taxon>Acidaminococcales</taxon>
        <taxon>Acidaminococcaceae</taxon>
        <taxon>Phascolarctobacterium</taxon>
    </lineage>
</organism>
<gene>
    <name evidence="2" type="ORF">GMD11_04175</name>
    <name evidence="3" type="ORF">GMD18_09320</name>
</gene>
<name>A0A7X2XEZ3_9FIRM</name>
<evidence type="ECO:0000313" key="4">
    <source>
        <dbReference type="Proteomes" id="UP000443070"/>
    </source>
</evidence>
<keyword evidence="1" id="KW-0175">Coiled coil</keyword>
<dbReference type="AlphaFoldDB" id="A0A7X2XEZ3"/>